<dbReference type="GO" id="GO:0044614">
    <property type="term" value="C:nuclear pore cytoplasmic filaments"/>
    <property type="evidence" value="ECO:0007669"/>
    <property type="project" value="TreeGrafter"/>
</dbReference>
<proteinExistence type="inferred from homology"/>
<dbReference type="GO" id="GO:0015031">
    <property type="term" value="P:protein transport"/>
    <property type="evidence" value="ECO:0007669"/>
    <property type="project" value="UniProtKB-KW"/>
</dbReference>
<evidence type="ECO:0000256" key="6">
    <source>
        <dbReference type="ARBA" id="ARBA00023010"/>
    </source>
</evidence>
<gene>
    <name evidence="12" type="ORF">OPV22_016643</name>
</gene>
<evidence type="ECO:0000313" key="13">
    <source>
        <dbReference type="Proteomes" id="UP001222027"/>
    </source>
</evidence>
<dbReference type="InterPro" id="IPR012476">
    <property type="entry name" value="GLE1"/>
</dbReference>
<evidence type="ECO:0000256" key="7">
    <source>
        <dbReference type="ARBA" id="ARBA00023132"/>
    </source>
</evidence>
<evidence type="ECO:0000256" key="2">
    <source>
        <dbReference type="ARBA" id="ARBA00011056"/>
    </source>
</evidence>
<feature type="region of interest" description="Disordered" evidence="11">
    <location>
        <begin position="1"/>
        <end position="51"/>
    </location>
</feature>
<feature type="compositionally biased region" description="Basic and acidic residues" evidence="11">
    <location>
        <begin position="312"/>
        <end position="350"/>
    </location>
</feature>
<reference evidence="12 13" key="1">
    <citation type="submission" date="2022-12" db="EMBL/GenBank/DDBJ databases">
        <title>Chromosome-scale assembly of the Ensete ventricosum genome.</title>
        <authorList>
            <person name="Dussert Y."/>
            <person name="Stocks J."/>
            <person name="Wendawek A."/>
            <person name="Woldeyes F."/>
            <person name="Nichols R.A."/>
            <person name="Borrell J.S."/>
        </authorList>
    </citation>
    <scope>NUCLEOTIDE SEQUENCE [LARGE SCALE GENOMIC DNA]</scope>
    <source>
        <strain evidence="13">cv. Maze</strain>
        <tissue evidence="12">Seeds</tissue>
    </source>
</reference>
<sequence>MKWEPFKGSGAIPAGSVFSSPGAAQRSIVPAPASSKMKWEPSKGSGVAPDRSGYVRLELPCPKSCLVVASADPEPWTTMDDLVSGLKALESRLGYNSPPVPLKQPPEWVSPRQKAMEARDKTRLGGSMVAGWKISCPDFDFSDSEESDDDLTIGRTTCLLDKEDLDKSILFMLEQENQLRVKEELRCKLAKLEVAHRNEMNRFASAISQIDKYVEERHEMDRRFDQQYRRKIAEVVDSHLSAVRRDHEKISQIEERRIRDDAALEEAKKKAVLEEKLHQEKAKAEAEAEAKLRATKLAEEAERAALEAAQRAAEEAAESKAAASEDAKKKSMDHDEEERKERGSFSKVPKEVQLTTGCPTPKVLAADAALRAEASRQKIYNEVADKSNLIACKEFDRCGRQIYKNLKQIAGTVENVRAKTHALIDLLNNPICPSSISVFLFAKKAVSLCEDPTGTFDSTAFACGQVILLVSSQVPAVLDFVLAEFHKSCIYTVPKYLQPSDQTLQNKDYWKMVGYHEVDGKIESSENYLNRVQSYMKLYAAIVQTEIEGVRNPYGLAVGWAWLAQFLNALPANRSTAYALEAFLKMAGFALHRRYKSQFKKVLNVISRSFLPALRERGDRKLNEIIKRLEQFLEDQVFLKEPEGWRLHSSLLSKELV</sequence>
<evidence type="ECO:0000256" key="3">
    <source>
        <dbReference type="ARBA" id="ARBA00022448"/>
    </source>
</evidence>
<evidence type="ECO:0000256" key="8">
    <source>
        <dbReference type="ARBA" id="ARBA00023242"/>
    </source>
</evidence>
<accession>A0AAV8R0E6</accession>
<dbReference type="AlphaFoldDB" id="A0AAV8R0E6"/>
<evidence type="ECO:0000256" key="5">
    <source>
        <dbReference type="ARBA" id="ARBA00022927"/>
    </source>
</evidence>
<keyword evidence="3" id="KW-0813">Transport</keyword>
<dbReference type="GO" id="GO:0016973">
    <property type="term" value="P:poly(A)+ mRNA export from nucleus"/>
    <property type="evidence" value="ECO:0007669"/>
    <property type="project" value="InterPro"/>
</dbReference>
<dbReference type="Pfam" id="PF07817">
    <property type="entry name" value="GLE1"/>
    <property type="match status" value="1"/>
</dbReference>
<protein>
    <recommendedName>
        <fullName evidence="9">mRNA export factor GLE1</fullName>
    </recommendedName>
    <alternativeName>
        <fullName evidence="10">Nucleoporin GLE1</fullName>
    </alternativeName>
</protein>
<keyword evidence="5" id="KW-0653">Protein transport</keyword>
<comment type="similarity">
    <text evidence="2">Belongs to the GLE1 family.</text>
</comment>
<evidence type="ECO:0000256" key="11">
    <source>
        <dbReference type="SAM" id="MobiDB-lite"/>
    </source>
</evidence>
<evidence type="ECO:0000256" key="10">
    <source>
        <dbReference type="ARBA" id="ARBA00029983"/>
    </source>
</evidence>
<keyword evidence="6" id="KW-0811">Translocation</keyword>
<feature type="region of interest" description="Disordered" evidence="11">
    <location>
        <begin position="305"/>
        <end position="351"/>
    </location>
</feature>
<dbReference type="PANTHER" id="PTHR12960:SF0">
    <property type="entry name" value="MRNA EXPORT FACTOR GLE1"/>
    <property type="match status" value="1"/>
</dbReference>
<dbReference type="GO" id="GO:0000822">
    <property type="term" value="F:inositol hexakisphosphate binding"/>
    <property type="evidence" value="ECO:0007669"/>
    <property type="project" value="TreeGrafter"/>
</dbReference>
<dbReference type="GO" id="GO:0005737">
    <property type="term" value="C:cytoplasm"/>
    <property type="evidence" value="ECO:0007669"/>
    <property type="project" value="TreeGrafter"/>
</dbReference>
<keyword evidence="4" id="KW-0509">mRNA transport</keyword>
<organism evidence="12 13">
    <name type="scientific">Ensete ventricosum</name>
    <name type="common">Abyssinian banana</name>
    <name type="synonym">Musa ensete</name>
    <dbReference type="NCBI Taxonomy" id="4639"/>
    <lineage>
        <taxon>Eukaryota</taxon>
        <taxon>Viridiplantae</taxon>
        <taxon>Streptophyta</taxon>
        <taxon>Embryophyta</taxon>
        <taxon>Tracheophyta</taxon>
        <taxon>Spermatophyta</taxon>
        <taxon>Magnoliopsida</taxon>
        <taxon>Liliopsida</taxon>
        <taxon>Zingiberales</taxon>
        <taxon>Musaceae</taxon>
        <taxon>Ensete</taxon>
    </lineage>
</organism>
<dbReference type="Gene3D" id="1.25.40.510">
    <property type="entry name" value="GLE1-like"/>
    <property type="match status" value="1"/>
</dbReference>
<dbReference type="InterPro" id="IPR038506">
    <property type="entry name" value="GLE1-like_sf"/>
</dbReference>
<dbReference type="PANTHER" id="PTHR12960">
    <property type="entry name" value="GLE-1-RELATED"/>
    <property type="match status" value="1"/>
</dbReference>
<comment type="caution">
    <text evidence="12">The sequence shown here is derived from an EMBL/GenBank/DDBJ whole genome shotgun (WGS) entry which is preliminary data.</text>
</comment>
<keyword evidence="13" id="KW-1185">Reference proteome</keyword>
<dbReference type="Proteomes" id="UP001222027">
    <property type="component" value="Unassembled WGS sequence"/>
</dbReference>
<keyword evidence="7" id="KW-0906">Nuclear pore complex</keyword>
<dbReference type="EMBL" id="JAQQAF010000005">
    <property type="protein sequence ID" value="KAJ8484158.1"/>
    <property type="molecule type" value="Genomic_DNA"/>
</dbReference>
<keyword evidence="8" id="KW-0539">Nucleus</keyword>
<evidence type="ECO:0000256" key="1">
    <source>
        <dbReference type="ARBA" id="ARBA00004567"/>
    </source>
</evidence>
<dbReference type="GO" id="GO:0031369">
    <property type="term" value="F:translation initiation factor binding"/>
    <property type="evidence" value="ECO:0007669"/>
    <property type="project" value="TreeGrafter"/>
</dbReference>
<dbReference type="GO" id="GO:0005543">
    <property type="term" value="F:phospholipid binding"/>
    <property type="evidence" value="ECO:0007669"/>
    <property type="project" value="TreeGrafter"/>
</dbReference>
<name>A0AAV8R0E6_ENSVE</name>
<comment type="subcellular location">
    <subcellularLocation>
        <location evidence="1">Nucleus</location>
        <location evidence="1">Nuclear pore complex</location>
    </subcellularLocation>
</comment>
<evidence type="ECO:0000256" key="9">
    <source>
        <dbReference type="ARBA" id="ARBA00026227"/>
    </source>
</evidence>
<evidence type="ECO:0000313" key="12">
    <source>
        <dbReference type="EMBL" id="KAJ8484158.1"/>
    </source>
</evidence>
<evidence type="ECO:0000256" key="4">
    <source>
        <dbReference type="ARBA" id="ARBA00022816"/>
    </source>
</evidence>